<accession>A0AAN9SI20</accession>
<dbReference type="AlphaFoldDB" id="A0AAN9SI20"/>
<reference evidence="1 2" key="1">
    <citation type="submission" date="2024-01" db="EMBL/GenBank/DDBJ databases">
        <title>The genomes of 5 underutilized Papilionoideae crops provide insights into root nodulation and disease resistanc.</title>
        <authorList>
            <person name="Jiang F."/>
        </authorList>
    </citation>
    <scope>NUCLEOTIDE SEQUENCE [LARGE SCALE GENOMIC DNA]</scope>
    <source>
        <strain evidence="1">DUOXIRENSHENG_FW03</strain>
        <tissue evidence="1">Leaves</tissue>
    </source>
</reference>
<gene>
    <name evidence="1" type="ORF">VNO78_18226</name>
</gene>
<sequence length="172" mass="20680">MQIHVGMFKLAVNVENAKSKRWLHSLALAPIHVQTMTLLIPNDEKGSENVNANMKWLFRIRSESFGHYYPEADHNYTMLEKRQLFLRSYQFRRKQTLKDKLKGSLVRVKKVLWLRLRSAKKLKRIVFSRIKIRCRTRRFSRLLSAHNHNRKIDSSFSFWNRTTTHHSYQINN</sequence>
<keyword evidence="2" id="KW-1185">Reference proteome</keyword>
<evidence type="ECO:0000313" key="2">
    <source>
        <dbReference type="Proteomes" id="UP001386955"/>
    </source>
</evidence>
<proteinExistence type="predicted"/>
<name>A0AAN9SI20_PSOTE</name>
<dbReference type="EMBL" id="JAYMYS010000004">
    <property type="protein sequence ID" value="KAK7397059.1"/>
    <property type="molecule type" value="Genomic_DNA"/>
</dbReference>
<evidence type="ECO:0000313" key="1">
    <source>
        <dbReference type="EMBL" id="KAK7397059.1"/>
    </source>
</evidence>
<protein>
    <submittedName>
        <fullName evidence="1">Uncharacterized protein</fullName>
    </submittedName>
</protein>
<organism evidence="1 2">
    <name type="scientific">Psophocarpus tetragonolobus</name>
    <name type="common">Winged bean</name>
    <name type="synonym">Dolichos tetragonolobus</name>
    <dbReference type="NCBI Taxonomy" id="3891"/>
    <lineage>
        <taxon>Eukaryota</taxon>
        <taxon>Viridiplantae</taxon>
        <taxon>Streptophyta</taxon>
        <taxon>Embryophyta</taxon>
        <taxon>Tracheophyta</taxon>
        <taxon>Spermatophyta</taxon>
        <taxon>Magnoliopsida</taxon>
        <taxon>eudicotyledons</taxon>
        <taxon>Gunneridae</taxon>
        <taxon>Pentapetalae</taxon>
        <taxon>rosids</taxon>
        <taxon>fabids</taxon>
        <taxon>Fabales</taxon>
        <taxon>Fabaceae</taxon>
        <taxon>Papilionoideae</taxon>
        <taxon>50 kb inversion clade</taxon>
        <taxon>NPAAA clade</taxon>
        <taxon>indigoferoid/millettioid clade</taxon>
        <taxon>Phaseoleae</taxon>
        <taxon>Psophocarpus</taxon>
    </lineage>
</organism>
<dbReference type="Proteomes" id="UP001386955">
    <property type="component" value="Unassembled WGS sequence"/>
</dbReference>
<comment type="caution">
    <text evidence="1">The sequence shown here is derived from an EMBL/GenBank/DDBJ whole genome shotgun (WGS) entry which is preliminary data.</text>
</comment>